<organism evidence="8 9">
    <name type="scientific">Amycolatopsis arida</name>
    <dbReference type="NCBI Taxonomy" id="587909"/>
    <lineage>
        <taxon>Bacteria</taxon>
        <taxon>Bacillati</taxon>
        <taxon>Actinomycetota</taxon>
        <taxon>Actinomycetes</taxon>
        <taxon>Pseudonocardiales</taxon>
        <taxon>Pseudonocardiaceae</taxon>
        <taxon>Amycolatopsis</taxon>
    </lineage>
</organism>
<evidence type="ECO:0000256" key="3">
    <source>
        <dbReference type="ARBA" id="ARBA00022692"/>
    </source>
</evidence>
<sequence>MSGPALLVLALAATGSVATASTLLAGLTVAAAVGGPVLGALLDRSARPGRLLAGALAAYATGLVLLLAGAGHLPTAALLAVAVLTGVLNPALSGGWTAQLPLVAAGPRFARATALDAMTFNAAGLVGPALAGLLADLAGAPAGMVGAVALVTAALPAAVTLPRRPHPDRPPLIHGLRAGVRALAASRPLLAATTASVVSMVGNGLFVVCSPLLGARLLGDPGRGALLLAAVAAAALLANAALARRPGGYRPDPLVPLSGLLIGTGVAVTALATSPALVVAAVLLVGLGEGPQLTALFAIRHREAPDAVRAQVFTTGASVKLTGFALGSALAGPLAAWSVPGCLLVAAAVELLAALTFLACRAGRAPVRAG</sequence>
<dbReference type="PANTHER" id="PTHR23513:SF11">
    <property type="entry name" value="STAPHYLOFERRIN A TRANSPORTER"/>
    <property type="match status" value="1"/>
</dbReference>
<feature type="transmembrane region" description="Helical" evidence="6">
    <location>
        <begin position="225"/>
        <end position="242"/>
    </location>
</feature>
<reference evidence="9" key="1">
    <citation type="submission" date="2016-10" db="EMBL/GenBank/DDBJ databases">
        <authorList>
            <person name="Varghese N."/>
            <person name="Submissions S."/>
        </authorList>
    </citation>
    <scope>NUCLEOTIDE SEQUENCE [LARGE SCALE GENOMIC DNA]</scope>
    <source>
        <strain evidence="9">CGMCC 4.5579</strain>
    </source>
</reference>
<keyword evidence="4 6" id="KW-1133">Transmembrane helix</keyword>
<evidence type="ECO:0000256" key="6">
    <source>
        <dbReference type="SAM" id="Phobius"/>
    </source>
</evidence>
<keyword evidence="9" id="KW-1185">Reference proteome</keyword>
<gene>
    <name evidence="8" type="ORF">SAMN05421810_106228</name>
</gene>
<protein>
    <submittedName>
        <fullName evidence="8">Predicted arabinose efflux permease, MFS family</fullName>
    </submittedName>
</protein>
<feature type="transmembrane region" description="Helical" evidence="6">
    <location>
        <begin position="76"/>
        <end position="96"/>
    </location>
</feature>
<dbReference type="PANTHER" id="PTHR23513">
    <property type="entry name" value="INTEGRAL MEMBRANE EFFLUX PROTEIN-RELATED"/>
    <property type="match status" value="1"/>
</dbReference>
<evidence type="ECO:0000313" key="8">
    <source>
        <dbReference type="EMBL" id="SFQ34843.1"/>
    </source>
</evidence>
<feature type="signal peptide" evidence="7">
    <location>
        <begin position="1"/>
        <end position="20"/>
    </location>
</feature>
<comment type="subcellular location">
    <subcellularLocation>
        <location evidence="1">Cell membrane</location>
        <topology evidence="1">Multi-pass membrane protein</topology>
    </subcellularLocation>
</comment>
<feature type="transmembrane region" description="Helical" evidence="6">
    <location>
        <begin position="141"/>
        <end position="161"/>
    </location>
</feature>
<accession>A0A1I5XSD6</accession>
<evidence type="ECO:0000256" key="5">
    <source>
        <dbReference type="ARBA" id="ARBA00023136"/>
    </source>
</evidence>
<dbReference type="Proteomes" id="UP000198727">
    <property type="component" value="Unassembled WGS sequence"/>
</dbReference>
<dbReference type="SUPFAM" id="SSF103473">
    <property type="entry name" value="MFS general substrate transporter"/>
    <property type="match status" value="1"/>
</dbReference>
<dbReference type="GO" id="GO:0022857">
    <property type="term" value="F:transmembrane transporter activity"/>
    <property type="evidence" value="ECO:0007669"/>
    <property type="project" value="InterPro"/>
</dbReference>
<evidence type="ECO:0000256" key="4">
    <source>
        <dbReference type="ARBA" id="ARBA00022989"/>
    </source>
</evidence>
<evidence type="ECO:0000313" key="9">
    <source>
        <dbReference type="Proteomes" id="UP000198727"/>
    </source>
</evidence>
<feature type="transmembrane region" description="Helical" evidence="6">
    <location>
        <begin position="337"/>
        <end position="360"/>
    </location>
</feature>
<dbReference type="AlphaFoldDB" id="A0A1I5XSD6"/>
<dbReference type="Pfam" id="PF07690">
    <property type="entry name" value="MFS_1"/>
    <property type="match status" value="1"/>
</dbReference>
<feature type="chain" id="PRO_5035756026" evidence="7">
    <location>
        <begin position="21"/>
        <end position="370"/>
    </location>
</feature>
<feature type="transmembrane region" description="Helical" evidence="6">
    <location>
        <begin position="254"/>
        <end position="272"/>
    </location>
</feature>
<feature type="transmembrane region" description="Helical" evidence="6">
    <location>
        <begin position="51"/>
        <end position="70"/>
    </location>
</feature>
<dbReference type="RefSeq" id="WP_092531744.1">
    <property type="nucleotide sequence ID" value="NZ_FOWW01000006.1"/>
</dbReference>
<keyword evidence="7" id="KW-0732">Signal</keyword>
<feature type="transmembrane region" description="Helical" evidence="6">
    <location>
        <begin position="311"/>
        <end position="331"/>
    </location>
</feature>
<evidence type="ECO:0000256" key="7">
    <source>
        <dbReference type="SAM" id="SignalP"/>
    </source>
</evidence>
<dbReference type="EMBL" id="FOWW01000006">
    <property type="protein sequence ID" value="SFQ34843.1"/>
    <property type="molecule type" value="Genomic_DNA"/>
</dbReference>
<dbReference type="OrthoDB" id="3690525at2"/>
<dbReference type="Gene3D" id="1.20.1250.20">
    <property type="entry name" value="MFS general substrate transporter like domains"/>
    <property type="match status" value="1"/>
</dbReference>
<evidence type="ECO:0000256" key="2">
    <source>
        <dbReference type="ARBA" id="ARBA00022475"/>
    </source>
</evidence>
<dbReference type="InterPro" id="IPR011701">
    <property type="entry name" value="MFS"/>
</dbReference>
<evidence type="ECO:0000256" key="1">
    <source>
        <dbReference type="ARBA" id="ARBA00004651"/>
    </source>
</evidence>
<dbReference type="STRING" id="587909.SAMN05421810_106228"/>
<keyword evidence="3 6" id="KW-0812">Transmembrane</keyword>
<feature type="transmembrane region" description="Helical" evidence="6">
    <location>
        <begin position="189"/>
        <end position="213"/>
    </location>
</feature>
<name>A0A1I5XSD6_9PSEU</name>
<proteinExistence type="predicted"/>
<keyword evidence="5 6" id="KW-0472">Membrane</keyword>
<dbReference type="InterPro" id="IPR036259">
    <property type="entry name" value="MFS_trans_sf"/>
</dbReference>
<keyword evidence="2" id="KW-1003">Cell membrane</keyword>
<feature type="transmembrane region" description="Helical" evidence="6">
    <location>
        <begin position="278"/>
        <end position="299"/>
    </location>
</feature>
<dbReference type="GO" id="GO:0005886">
    <property type="term" value="C:plasma membrane"/>
    <property type="evidence" value="ECO:0007669"/>
    <property type="project" value="UniProtKB-SubCell"/>
</dbReference>